<dbReference type="VEuPathDB" id="VectorBase:ACUA009461"/>
<dbReference type="EnsemblMetazoa" id="ACUA009461-RA">
    <property type="protein sequence ID" value="ACUA009461-PA"/>
    <property type="gene ID" value="ACUA009461"/>
</dbReference>
<evidence type="ECO:0000259" key="2">
    <source>
        <dbReference type="Pfam" id="PF07707"/>
    </source>
</evidence>
<dbReference type="AlphaFoldDB" id="A0A182M4S6"/>
<reference evidence="3" key="2">
    <citation type="submission" date="2020-05" db="UniProtKB">
        <authorList>
            <consortium name="EnsemblMetazoa"/>
        </authorList>
    </citation>
    <scope>IDENTIFICATION</scope>
    <source>
        <strain evidence="3">A-37</strain>
    </source>
</reference>
<feature type="region of interest" description="Disordered" evidence="1">
    <location>
        <begin position="163"/>
        <end position="185"/>
    </location>
</feature>
<dbReference type="InterPro" id="IPR011333">
    <property type="entry name" value="SKP1/BTB/POZ_sf"/>
</dbReference>
<dbReference type="Proteomes" id="UP000075883">
    <property type="component" value="Unassembled WGS sequence"/>
</dbReference>
<dbReference type="STRING" id="139723.A0A182M4S6"/>
<evidence type="ECO:0000313" key="3">
    <source>
        <dbReference type="EnsemblMetazoa" id="ACUA009461-PA"/>
    </source>
</evidence>
<dbReference type="InterPro" id="IPR011705">
    <property type="entry name" value="BACK"/>
</dbReference>
<feature type="region of interest" description="Disordered" evidence="1">
    <location>
        <begin position="349"/>
        <end position="370"/>
    </location>
</feature>
<feature type="domain" description="BACK" evidence="2">
    <location>
        <begin position="195"/>
        <end position="257"/>
    </location>
</feature>
<dbReference type="Pfam" id="PF07707">
    <property type="entry name" value="BACK"/>
    <property type="match status" value="1"/>
</dbReference>
<sequence length="393" mass="44124">MVQPFTNITEANGAAGGGRPTAAPLPSAPPMDSPANDDQYVDFLLYGNKENYLVRAERKAILDSNTGLAQMVSSGNCGGNNKCVVRDVNRNNFETFVRYLETKFIKFSSPKHALEMLDLATQFQCRQLELHCLKELDLNLSVDHLLDVYQALFIYNSIAPPKASAKDSKRRSRCPRAQKANTASGPLTPEEYFAALLNNCLQLIDMQAEEVFSQEGMLKLCFSQLEMIMKRDALQMSSETVLLDVLARWSLEDCKRKHIDPTAENRRRALGALCYAPRYLTMSRREFDAARERVELLDPAESQLVGDILTGGMRRMPANLTPEQQALVARFKEPRPEFPMLPVHLSARSHPRNYPKKMRKAAANAERERDGPKKGCCNGLLLNICSVFACIFD</sequence>
<dbReference type="PANTHER" id="PTHR45774:SF4">
    <property type="entry name" value="AXUNDEAD, ISOFORM F"/>
    <property type="match status" value="1"/>
</dbReference>
<name>A0A182M4S6_9DIPT</name>
<dbReference type="GO" id="GO:0022008">
    <property type="term" value="P:neurogenesis"/>
    <property type="evidence" value="ECO:0007669"/>
    <property type="project" value="TreeGrafter"/>
</dbReference>
<feature type="region of interest" description="Disordered" evidence="1">
    <location>
        <begin position="9"/>
        <end position="32"/>
    </location>
</feature>
<proteinExistence type="predicted"/>
<organism evidence="3 4">
    <name type="scientific">Anopheles culicifacies</name>
    <dbReference type="NCBI Taxonomy" id="139723"/>
    <lineage>
        <taxon>Eukaryota</taxon>
        <taxon>Metazoa</taxon>
        <taxon>Ecdysozoa</taxon>
        <taxon>Arthropoda</taxon>
        <taxon>Hexapoda</taxon>
        <taxon>Insecta</taxon>
        <taxon>Pterygota</taxon>
        <taxon>Neoptera</taxon>
        <taxon>Endopterygota</taxon>
        <taxon>Diptera</taxon>
        <taxon>Nematocera</taxon>
        <taxon>Culicoidea</taxon>
        <taxon>Culicidae</taxon>
        <taxon>Anophelinae</taxon>
        <taxon>Anopheles</taxon>
        <taxon>culicifacies species complex</taxon>
    </lineage>
</organism>
<dbReference type="GO" id="GO:0005829">
    <property type="term" value="C:cytosol"/>
    <property type="evidence" value="ECO:0007669"/>
    <property type="project" value="TreeGrafter"/>
</dbReference>
<dbReference type="Gene3D" id="1.25.40.420">
    <property type="match status" value="1"/>
</dbReference>
<reference evidence="4" key="1">
    <citation type="submission" date="2013-09" db="EMBL/GenBank/DDBJ databases">
        <title>The Genome Sequence of Anopheles culicifacies species A.</title>
        <authorList>
            <consortium name="The Broad Institute Genomics Platform"/>
            <person name="Neafsey D.E."/>
            <person name="Besansky N."/>
            <person name="Howell P."/>
            <person name="Walton C."/>
            <person name="Young S.K."/>
            <person name="Zeng Q."/>
            <person name="Gargeya S."/>
            <person name="Fitzgerald M."/>
            <person name="Haas B."/>
            <person name="Abouelleil A."/>
            <person name="Allen A.W."/>
            <person name="Alvarado L."/>
            <person name="Arachchi H.M."/>
            <person name="Berlin A.M."/>
            <person name="Chapman S.B."/>
            <person name="Gainer-Dewar J."/>
            <person name="Goldberg J."/>
            <person name="Griggs A."/>
            <person name="Gujja S."/>
            <person name="Hansen M."/>
            <person name="Howarth C."/>
            <person name="Imamovic A."/>
            <person name="Ireland A."/>
            <person name="Larimer J."/>
            <person name="McCowan C."/>
            <person name="Murphy C."/>
            <person name="Pearson M."/>
            <person name="Poon T.W."/>
            <person name="Priest M."/>
            <person name="Roberts A."/>
            <person name="Saif S."/>
            <person name="Shea T."/>
            <person name="Sisk P."/>
            <person name="Sykes S."/>
            <person name="Wortman J."/>
            <person name="Nusbaum C."/>
            <person name="Birren B."/>
        </authorList>
    </citation>
    <scope>NUCLEOTIDE SEQUENCE [LARGE SCALE GENOMIC DNA]</scope>
    <source>
        <strain evidence="4">A-37</strain>
    </source>
</reference>
<dbReference type="Gene3D" id="3.30.710.10">
    <property type="entry name" value="Potassium Channel Kv1.1, Chain A"/>
    <property type="match status" value="1"/>
</dbReference>
<feature type="compositionally biased region" description="Basic residues" evidence="1">
    <location>
        <begin position="349"/>
        <end position="360"/>
    </location>
</feature>
<evidence type="ECO:0000313" key="4">
    <source>
        <dbReference type="Proteomes" id="UP000075883"/>
    </source>
</evidence>
<protein>
    <recommendedName>
        <fullName evidence="2">BACK domain-containing protein</fullName>
    </recommendedName>
</protein>
<dbReference type="EMBL" id="AXCM01006240">
    <property type="status" value="NOT_ANNOTATED_CDS"/>
    <property type="molecule type" value="Genomic_DNA"/>
</dbReference>
<evidence type="ECO:0000256" key="1">
    <source>
        <dbReference type="SAM" id="MobiDB-lite"/>
    </source>
</evidence>
<accession>A0A182M4S6</accession>
<dbReference type="PANTHER" id="PTHR45774">
    <property type="entry name" value="BTB/POZ DOMAIN-CONTAINING"/>
    <property type="match status" value="1"/>
</dbReference>
<keyword evidence="4" id="KW-1185">Reference proteome</keyword>